<dbReference type="Pfam" id="PF07238">
    <property type="entry name" value="PilZ"/>
    <property type="match status" value="1"/>
</dbReference>
<dbReference type="SUPFAM" id="SSF141371">
    <property type="entry name" value="PilZ domain-like"/>
    <property type="match status" value="2"/>
</dbReference>
<proteinExistence type="predicted"/>
<dbReference type="EMBL" id="AVPE01000007">
    <property type="protein sequence ID" value="KGX92182.1"/>
    <property type="molecule type" value="Genomic_DNA"/>
</dbReference>
<dbReference type="InterPro" id="IPR009875">
    <property type="entry name" value="PilZ_domain"/>
</dbReference>
<gene>
    <name evidence="3" type="ORF">N781_17950</name>
</gene>
<evidence type="ECO:0000313" key="3">
    <source>
        <dbReference type="EMBL" id="KGX92182.1"/>
    </source>
</evidence>
<feature type="domain" description="PilZ" evidence="1">
    <location>
        <begin position="99"/>
        <end position="209"/>
    </location>
</feature>
<reference evidence="3 4" key="1">
    <citation type="submission" date="2013-08" db="EMBL/GenBank/DDBJ databases">
        <authorList>
            <person name="Huang J."/>
            <person name="Wang G."/>
        </authorList>
    </citation>
    <scope>NUCLEOTIDE SEQUENCE [LARGE SCALE GENOMIC DNA]</scope>
    <source>
        <strain evidence="3 4">JSM 076056</strain>
    </source>
</reference>
<dbReference type="InterPro" id="IPR009926">
    <property type="entry name" value="T3SS_YcgR_PilZN"/>
</dbReference>
<dbReference type="AlphaFoldDB" id="A0A0A5I8L6"/>
<dbReference type="eggNOG" id="COG5581">
    <property type="taxonomic scope" value="Bacteria"/>
</dbReference>
<evidence type="ECO:0000259" key="1">
    <source>
        <dbReference type="Pfam" id="PF07238"/>
    </source>
</evidence>
<evidence type="ECO:0000313" key="4">
    <source>
        <dbReference type="Proteomes" id="UP000030528"/>
    </source>
</evidence>
<protein>
    <submittedName>
        <fullName evidence="3">Pilus assembly protein PilZ</fullName>
    </submittedName>
</protein>
<sequence length="222" mass="25469">MEIGSTMTLELKADDGEIKESFRCKLVEREDEAFYIDYPISETSGRTGFFMEGTQFTVKFLGHDQTIYMFDSEVRGRKKLTIPVLMLSFPGEEHLIRIQRRKYVRIETAVDVAVHPLDKKKDSFTSITIDISGGGLALIAPNEHQLSPQDALSLSLVLPLLNGETKYLRSEATIVRIARGRDASNNRLSLEFHELTDHDRQIIIRFCFERQLSMRRKLNMQA</sequence>
<name>A0A0A5I8L6_9BACI</name>
<dbReference type="STRING" id="1385510.GCA_000425205_00767"/>
<comment type="caution">
    <text evidence="3">The sequence shown here is derived from an EMBL/GenBank/DDBJ whole genome shotgun (WGS) entry which is preliminary data.</text>
</comment>
<dbReference type="Gene3D" id="2.40.10.220">
    <property type="entry name" value="predicted glycosyltransferase like domains"/>
    <property type="match status" value="1"/>
</dbReference>
<dbReference type="Proteomes" id="UP000030528">
    <property type="component" value="Unassembled WGS sequence"/>
</dbReference>
<keyword evidence="4" id="KW-1185">Reference proteome</keyword>
<dbReference type="GO" id="GO:0035438">
    <property type="term" value="F:cyclic-di-GMP binding"/>
    <property type="evidence" value="ECO:0007669"/>
    <property type="project" value="InterPro"/>
</dbReference>
<accession>A0A0A5I8L6</accession>
<dbReference type="OrthoDB" id="1951449at2"/>
<feature type="domain" description="Type III secretion system flagellar brake protein YcgR PilZN" evidence="2">
    <location>
        <begin position="2"/>
        <end position="90"/>
    </location>
</feature>
<dbReference type="RefSeq" id="WP_051239649.1">
    <property type="nucleotide sequence ID" value="NZ_AVPE01000007.1"/>
</dbReference>
<evidence type="ECO:0000259" key="2">
    <source>
        <dbReference type="Pfam" id="PF12945"/>
    </source>
</evidence>
<organism evidence="3 4">
    <name type="scientific">Pontibacillus halophilus JSM 076056 = DSM 19796</name>
    <dbReference type="NCBI Taxonomy" id="1385510"/>
    <lineage>
        <taxon>Bacteria</taxon>
        <taxon>Bacillati</taxon>
        <taxon>Bacillota</taxon>
        <taxon>Bacilli</taxon>
        <taxon>Bacillales</taxon>
        <taxon>Bacillaceae</taxon>
        <taxon>Pontibacillus</taxon>
    </lineage>
</organism>
<dbReference type="Pfam" id="PF12945">
    <property type="entry name" value="PilZNR"/>
    <property type="match status" value="1"/>
</dbReference>